<reference evidence="1 2" key="1">
    <citation type="submission" date="2017-10" db="EMBL/GenBank/DDBJ databases">
        <title>Genomics of the genus Arcobacter.</title>
        <authorList>
            <person name="Perez-Cataluna A."/>
            <person name="Figueras M.J."/>
        </authorList>
    </citation>
    <scope>NUCLEOTIDE SEQUENCE [LARGE SCALE GENOMIC DNA]</scope>
    <source>
        <strain evidence="1 2">CECT 9230</strain>
    </source>
</reference>
<sequence length="178" mass="20620">MLSSLLEALDIDYFTGINLKKTQAKISHNLDIYIPTQFGTIVQNEQKDQSIQDTSPELKIGVILNNQFRVYLSAIEYKTELFKLKLVTGNYEYLIPINDNFRFFTGFHLGTFKDNMVYGLQIGSIYDITKNIEFEIGGVYSKYRKDVKIEGEKFGYSYSNRIKVKNSSSIYTGFNFKF</sequence>
<evidence type="ECO:0008006" key="3">
    <source>
        <dbReference type="Google" id="ProtNLM"/>
    </source>
</evidence>
<accession>A0A366MUT2</accession>
<comment type="caution">
    <text evidence="1">The sequence shown here is derived from an EMBL/GenBank/DDBJ whole genome shotgun (WGS) entry which is preliminary data.</text>
</comment>
<dbReference type="InterPro" id="IPR011250">
    <property type="entry name" value="OMP/PagP_B-barrel"/>
</dbReference>
<evidence type="ECO:0000313" key="2">
    <source>
        <dbReference type="Proteomes" id="UP000252669"/>
    </source>
</evidence>
<organism evidence="1 2">
    <name type="scientific">Aliarcobacter vitoriensis</name>
    <dbReference type="NCBI Taxonomy" id="2011099"/>
    <lineage>
        <taxon>Bacteria</taxon>
        <taxon>Pseudomonadati</taxon>
        <taxon>Campylobacterota</taxon>
        <taxon>Epsilonproteobacteria</taxon>
        <taxon>Campylobacterales</taxon>
        <taxon>Arcobacteraceae</taxon>
        <taxon>Aliarcobacter</taxon>
    </lineage>
</organism>
<dbReference type="OrthoDB" id="5349223at2"/>
<evidence type="ECO:0000313" key="1">
    <source>
        <dbReference type="EMBL" id="RBQ29817.1"/>
    </source>
</evidence>
<keyword evidence="2" id="KW-1185">Reference proteome</keyword>
<gene>
    <name evidence="1" type="ORF">CRU91_02480</name>
</gene>
<protein>
    <recommendedName>
        <fullName evidence="3">Outer membrane protein beta-barrel domain-containing protein</fullName>
    </recommendedName>
</protein>
<dbReference type="SUPFAM" id="SSF56925">
    <property type="entry name" value="OMPA-like"/>
    <property type="match status" value="1"/>
</dbReference>
<dbReference type="Gene3D" id="2.40.160.20">
    <property type="match status" value="1"/>
</dbReference>
<dbReference type="AlphaFoldDB" id="A0A366MUT2"/>
<proteinExistence type="predicted"/>
<dbReference type="Proteomes" id="UP000252669">
    <property type="component" value="Unassembled WGS sequence"/>
</dbReference>
<dbReference type="EMBL" id="PDKB01000003">
    <property type="protein sequence ID" value="RBQ29817.1"/>
    <property type="molecule type" value="Genomic_DNA"/>
</dbReference>
<name>A0A366MUT2_9BACT</name>